<keyword evidence="1" id="KW-0812">Transmembrane</keyword>
<comment type="caution">
    <text evidence="2">The sequence shown here is derived from an EMBL/GenBank/DDBJ whole genome shotgun (WGS) entry which is preliminary data.</text>
</comment>
<feature type="transmembrane region" description="Helical" evidence="1">
    <location>
        <begin position="63"/>
        <end position="86"/>
    </location>
</feature>
<protein>
    <submittedName>
        <fullName evidence="2">Uncharacterized protein DUF975</fullName>
    </submittedName>
</protein>
<keyword evidence="1" id="KW-0472">Membrane</keyword>
<feature type="transmembrane region" description="Helical" evidence="1">
    <location>
        <begin position="185"/>
        <end position="209"/>
    </location>
</feature>
<keyword evidence="1" id="KW-1133">Transmembrane helix</keyword>
<dbReference type="PANTHER" id="PTHR40076:SF1">
    <property type="entry name" value="MEMBRANE PROTEIN"/>
    <property type="match status" value="1"/>
</dbReference>
<proteinExistence type="predicted"/>
<dbReference type="STRING" id="1034346.GCA_000313565_00209"/>
<dbReference type="Pfam" id="PF06161">
    <property type="entry name" value="DUF975"/>
    <property type="match status" value="1"/>
</dbReference>
<dbReference type="EMBL" id="QJKH01000001">
    <property type="protein sequence ID" value="PXX81602.1"/>
    <property type="molecule type" value="Genomic_DNA"/>
</dbReference>
<feature type="transmembrane region" description="Helical" evidence="1">
    <location>
        <begin position="119"/>
        <end position="146"/>
    </location>
</feature>
<evidence type="ECO:0000313" key="3">
    <source>
        <dbReference type="Proteomes" id="UP000247612"/>
    </source>
</evidence>
<sequence>MWTRSELKARAKASIKANYWQCLLVCIVIAVLAGNFISVEYNLDYQEFTLNLGSMTSYYNRPLLFLSLFSASLLGILGIIYSIFIINPLNVGKARYFLENREEPSSMEALLFTFRQKDYFNIVAIMFICNLYIFLWTLLFIVPGIIKSIEYSQISYILAENPGLNSHRVFQMTREMTMGNKWDIFVLYLSFIGWMILSSFTCGIVGVAVMPYMEATYAELYITLRDEYIDAGYAGFDEFPGFYR</sequence>
<dbReference type="OrthoDB" id="9784844at2"/>
<accession>A0A318KYE5</accession>
<feature type="transmembrane region" description="Helical" evidence="1">
    <location>
        <begin position="20"/>
        <end position="43"/>
    </location>
</feature>
<dbReference type="AlphaFoldDB" id="A0A318KYE5"/>
<evidence type="ECO:0000313" key="2">
    <source>
        <dbReference type="EMBL" id="PXX81602.1"/>
    </source>
</evidence>
<dbReference type="PANTHER" id="PTHR40076">
    <property type="entry name" value="MEMBRANE PROTEIN-RELATED"/>
    <property type="match status" value="1"/>
</dbReference>
<dbReference type="RefSeq" id="WP_022936516.1">
    <property type="nucleotide sequence ID" value="NZ_CABKRQ010000001.1"/>
</dbReference>
<dbReference type="Proteomes" id="UP000247612">
    <property type="component" value="Unassembled WGS sequence"/>
</dbReference>
<dbReference type="InterPro" id="IPR010380">
    <property type="entry name" value="DUF975"/>
</dbReference>
<evidence type="ECO:0000256" key="1">
    <source>
        <dbReference type="SAM" id="Phobius"/>
    </source>
</evidence>
<gene>
    <name evidence="2" type="ORF">DES51_101212</name>
</gene>
<reference evidence="2 3" key="1">
    <citation type="submission" date="2018-05" db="EMBL/GenBank/DDBJ databases">
        <title>Genomic Encyclopedia of Type Strains, Phase IV (KMG-IV): sequencing the most valuable type-strain genomes for metagenomic binning, comparative biology and taxonomic classification.</title>
        <authorList>
            <person name="Goeker M."/>
        </authorList>
    </citation>
    <scope>NUCLEOTIDE SEQUENCE [LARGE SCALE GENOMIC DNA]</scope>
    <source>
        <strain evidence="2 3">JC118</strain>
    </source>
</reference>
<name>A0A318KYE5_9FIRM</name>
<organism evidence="2 3">
    <name type="scientific">Dielma fastidiosa</name>
    <dbReference type="NCBI Taxonomy" id="1034346"/>
    <lineage>
        <taxon>Bacteria</taxon>
        <taxon>Bacillati</taxon>
        <taxon>Bacillota</taxon>
        <taxon>Erysipelotrichia</taxon>
        <taxon>Erysipelotrichales</taxon>
        <taxon>Erysipelotrichaceae</taxon>
        <taxon>Dielma</taxon>
    </lineage>
</organism>
<keyword evidence="3" id="KW-1185">Reference proteome</keyword>